<comment type="caution">
    <text evidence="3">The sequence shown here is derived from an EMBL/GenBank/DDBJ whole genome shotgun (WGS) entry which is preliminary data.</text>
</comment>
<keyword evidence="1" id="KW-0175">Coiled coil</keyword>
<reference evidence="3 4" key="1">
    <citation type="journal article" date="2012" name="FEBS Lett.">
        <title>Anammox organism KSU-1 expresses a NirK-type copper-containing nitrite reductase instead of a NirS-type with cytochrome cd1.</title>
        <authorList>
            <person name="Hira D."/>
            <person name="Toh H."/>
            <person name="Migita C.T."/>
            <person name="Okubo H."/>
            <person name="Nishiyama T."/>
            <person name="Hattori M."/>
            <person name="Furukawa K."/>
            <person name="Fujii T."/>
        </authorList>
    </citation>
    <scope>NUCLEOTIDE SEQUENCE [LARGE SCALE GENOMIC DNA]</scope>
</reference>
<feature type="domain" description="Transposase InsH N-terminal" evidence="2">
    <location>
        <begin position="1"/>
        <end position="48"/>
    </location>
</feature>
<dbReference type="eggNOG" id="COG3666">
    <property type="taxonomic scope" value="Bacteria"/>
</dbReference>
<dbReference type="InterPro" id="IPR008490">
    <property type="entry name" value="Transposase_InsH_N"/>
</dbReference>
<keyword evidence="4" id="KW-1185">Reference proteome</keyword>
<dbReference type="Proteomes" id="UP000002985">
    <property type="component" value="Unassembled WGS sequence"/>
</dbReference>
<evidence type="ECO:0000313" key="3">
    <source>
        <dbReference type="EMBL" id="GAB63019.1"/>
    </source>
</evidence>
<evidence type="ECO:0000256" key="1">
    <source>
        <dbReference type="SAM" id="Coils"/>
    </source>
</evidence>
<organism evidence="3 4">
    <name type="scientific">Candidatus Jettenia caeni</name>
    <dbReference type="NCBI Taxonomy" id="247490"/>
    <lineage>
        <taxon>Bacteria</taxon>
        <taxon>Pseudomonadati</taxon>
        <taxon>Planctomycetota</taxon>
        <taxon>Candidatus Brocadiia</taxon>
        <taxon>Candidatus Brocadiales</taxon>
        <taxon>Candidatus Brocadiaceae</taxon>
        <taxon>Candidatus Jettenia</taxon>
    </lineage>
</organism>
<dbReference type="PANTHER" id="PTHR33408">
    <property type="entry name" value="TRANSPOSASE"/>
    <property type="match status" value="1"/>
</dbReference>
<proteinExistence type="predicted"/>
<sequence>MLKLIIYGYSYGNRSSRRLERACHHNLPFIWLVSGLKPDYRTIARFRSENKEAIKNVLKMSVKLCMKLDLVEGNTLFIDGSKFRANASIKNTWTEKKCEEYLENISKNIDRLVDEAERLDQQEEEKESLVKITKELMDQEKLPATIQDIAKTLQETKKSSINTVDQDCVKAKGRQGTHASYNAQMVVDEKHGLIVSTEAVSENHDLNQFDNQLK</sequence>
<dbReference type="EMBL" id="BAFH01000003">
    <property type="protein sequence ID" value="GAB63019.1"/>
    <property type="molecule type" value="Genomic_DNA"/>
</dbReference>
<dbReference type="STRING" id="247490.KSU1_C1423"/>
<dbReference type="PANTHER" id="PTHR33408:SF2">
    <property type="entry name" value="TRANSPOSASE DDE DOMAIN-CONTAINING PROTEIN"/>
    <property type="match status" value="1"/>
</dbReference>
<evidence type="ECO:0000259" key="2">
    <source>
        <dbReference type="Pfam" id="PF05598"/>
    </source>
</evidence>
<accession>I3IMS4</accession>
<dbReference type="AlphaFoldDB" id="I3IMS4"/>
<evidence type="ECO:0000313" key="4">
    <source>
        <dbReference type="Proteomes" id="UP000002985"/>
    </source>
</evidence>
<dbReference type="Pfam" id="PF05598">
    <property type="entry name" value="DUF772"/>
    <property type="match status" value="1"/>
</dbReference>
<gene>
    <name evidence="3" type="ORF">KSU1_C1423</name>
</gene>
<name>I3IMS4_9BACT</name>
<feature type="coiled-coil region" evidence="1">
    <location>
        <begin position="102"/>
        <end position="139"/>
    </location>
</feature>
<protein>
    <submittedName>
        <fullName evidence="3">Transposase</fullName>
    </submittedName>
</protein>